<comment type="caution">
    <text evidence="2">The sequence shown here is derived from an EMBL/GenBank/DDBJ whole genome shotgun (WGS) entry which is preliminary data.</text>
</comment>
<accession>A0A444LJM1</accession>
<gene>
    <name evidence="2" type="ORF">EPK99_11365</name>
</gene>
<dbReference type="RefSeq" id="WP_128443132.1">
    <property type="nucleotide sequence ID" value="NZ_SBIP01000002.1"/>
</dbReference>
<feature type="region of interest" description="Disordered" evidence="1">
    <location>
        <begin position="1"/>
        <end position="68"/>
    </location>
</feature>
<keyword evidence="3" id="KW-1185">Reference proteome</keyword>
<reference evidence="2 3" key="1">
    <citation type="submission" date="2019-01" db="EMBL/GenBank/DDBJ databases">
        <title>The draft genome of Rhizobium sp. 24NR.</title>
        <authorList>
            <person name="Liu L."/>
            <person name="Liang L."/>
            <person name="Shi S."/>
            <person name="Xu L."/>
            <person name="Wang X."/>
            <person name="Li L."/>
            <person name="Zhang X."/>
        </authorList>
    </citation>
    <scope>NUCLEOTIDE SEQUENCE [LARGE SCALE GENOMIC DNA]</scope>
    <source>
        <strain evidence="2 3">24NR</strain>
    </source>
</reference>
<dbReference type="Proteomes" id="UP000287687">
    <property type="component" value="Unassembled WGS sequence"/>
</dbReference>
<evidence type="ECO:0000313" key="2">
    <source>
        <dbReference type="EMBL" id="RWX79157.1"/>
    </source>
</evidence>
<dbReference type="OrthoDB" id="8390866at2"/>
<feature type="compositionally biased region" description="Basic and acidic residues" evidence="1">
    <location>
        <begin position="37"/>
        <end position="54"/>
    </location>
</feature>
<evidence type="ECO:0000256" key="1">
    <source>
        <dbReference type="SAM" id="MobiDB-lite"/>
    </source>
</evidence>
<feature type="compositionally biased region" description="Basic and acidic residues" evidence="1">
    <location>
        <begin position="8"/>
        <end position="29"/>
    </location>
</feature>
<organism evidence="2 3">
    <name type="scientific">Neorhizobium lilium</name>
    <dbReference type="NCBI Taxonomy" id="2503024"/>
    <lineage>
        <taxon>Bacteria</taxon>
        <taxon>Pseudomonadati</taxon>
        <taxon>Pseudomonadota</taxon>
        <taxon>Alphaproteobacteria</taxon>
        <taxon>Hyphomicrobiales</taxon>
        <taxon>Rhizobiaceae</taxon>
        <taxon>Rhizobium/Agrobacterium group</taxon>
        <taxon>Neorhizobium</taxon>
    </lineage>
</organism>
<dbReference type="EMBL" id="SBIP01000002">
    <property type="protein sequence ID" value="RWX79157.1"/>
    <property type="molecule type" value="Genomic_DNA"/>
</dbReference>
<dbReference type="AlphaFoldDB" id="A0A444LJM1"/>
<protein>
    <submittedName>
        <fullName evidence="2">Uncharacterized protein</fullName>
    </submittedName>
</protein>
<evidence type="ECO:0000313" key="3">
    <source>
        <dbReference type="Proteomes" id="UP000287687"/>
    </source>
</evidence>
<name>A0A444LJM1_9HYPH</name>
<sequence>MVQTARSAAEDLFKRPDPDKASDAGKLQDFRSGQSLRKQEARRDELQERLEKRRTGASPSAVFFRAPS</sequence>
<proteinExistence type="predicted"/>